<evidence type="ECO:0000256" key="1">
    <source>
        <dbReference type="ARBA" id="ARBA00004604"/>
    </source>
</evidence>
<sequence length="787" mass="86832">MATVLRSDYKPHSFNPIYSGGTLAVSFDKDLLVTPIGEDVVIVKLSTGEEIARIEGDGELVTSLSLTHSAQYLVVFSRSFQMSTYTLPSCTLVRKVKAHTAPVIVSATDDTSTLLASGASDGSIKVWDIEGGFTTHNLKGHRGVISALKIWGESGGSKWWLASGADDCTVRIWDLVSRKCIAVLDGHTSVIRGLDFNADASVLVSGGRDRVICVWDTKSHKLQRTIPALSSLETVGFLSPEISKKSSGLIVYSGGMDGSVRTWNIATSEEILCTIPEAENSEEEIGVSQIVYDGHNRMIVVLSDQTIVDMDLDQQQITENRRMAGHHAEIIDCTFVGEKDQRLAIAANSAVIRLLSSNGFEHNALRGHKDVVISLDRSVDGKWLASSSKDNTAIVWRMDLENNRYTISANLIGHAGSVGAVCFAKLQGRRPTDPPPFIVTGSQDLTVKVWQLDLDQGSTCKALYTRKAHDKDINAIDVAPNDKTFATASQDRSVKIWDTDSGEIIGILKGHKRGVWSVKYSKYDKVIATCSGDMTAKLWNLNDYTCLKTFEGHSNSVLRVLFITEGHQLATSGGEGLVKVWNVKSGECDVTLDAHEDKVWSLAAKEDGRVLVSGSGDSVLTIWTDVTEEKIAEDEQKRTKQVEQEQELNNYLFKKDWKNAILMAMSMDYPMKLLNLFRNVIANGQDEDSVLGLRAVDDIVSHLSSEQLASLLGYIRDWNTNARTSIVAQRLLHVILRSYKMTELAKLKGFKQLADALVPYTEKHVDRITRLQEEGSIIEYTLERMMI</sequence>
<dbReference type="SMART" id="SM00320">
    <property type="entry name" value="WD40"/>
    <property type="match status" value="12"/>
</dbReference>
<dbReference type="InterPro" id="IPR001680">
    <property type="entry name" value="WD40_rpt"/>
</dbReference>
<dbReference type="InterPro" id="IPR036322">
    <property type="entry name" value="WD40_repeat_dom_sf"/>
</dbReference>
<reference evidence="8" key="1">
    <citation type="submission" date="2016-02" db="EMBL/GenBank/DDBJ databases">
        <title>Comparative genomics of biotechnologically important yeasts.</title>
        <authorList>
            <consortium name="DOE Joint Genome Institute"/>
            <person name="Riley R."/>
            <person name="Haridas S."/>
            <person name="Wolfe K.H."/>
            <person name="Lopes M.R."/>
            <person name="Hittinger C.T."/>
            <person name="Goker M."/>
            <person name="Salamov A."/>
            <person name="Wisecaver J."/>
            <person name="Long T.M."/>
            <person name="Aerts A.L."/>
            <person name="Barry K."/>
            <person name="Choi C."/>
            <person name="Clum A."/>
            <person name="Coughlan A.Y."/>
            <person name="Deshpande S."/>
            <person name="Douglass A.P."/>
            <person name="Hanson S.J."/>
            <person name="Klenk H.-P."/>
            <person name="Labutti K."/>
            <person name="Lapidus A."/>
            <person name="Lindquist E."/>
            <person name="Lipzen A."/>
            <person name="Meier-Kolthoff J.P."/>
            <person name="Ohm R.A."/>
            <person name="Otillar R.P."/>
            <person name="Pangilinan J."/>
            <person name="Peng Y."/>
            <person name="Rokas A."/>
            <person name="Rosa C.A."/>
            <person name="Scheuner C."/>
            <person name="Sibirny A.A."/>
            <person name="Slot J.C."/>
            <person name="Stielow J.B."/>
            <person name="Sun H."/>
            <person name="Kurtzman C.P."/>
            <person name="Blackwell M."/>
            <person name="Jeffries T.W."/>
            <person name="Grigoriev I.V."/>
        </authorList>
    </citation>
    <scope>NUCLEOTIDE SEQUENCE [LARGE SCALE GENOMIC DNA]</scope>
    <source>
        <strain evidence="8">NRRL Y-17796</strain>
    </source>
</reference>
<dbReference type="InterPro" id="IPR020472">
    <property type="entry name" value="WD40_PAC1"/>
</dbReference>
<dbReference type="PROSITE" id="PS50082">
    <property type="entry name" value="WD_REPEATS_2"/>
    <property type="match status" value="8"/>
</dbReference>
<dbReference type="PANTHER" id="PTHR19854">
    <property type="entry name" value="TRANSDUCIN BETA-LIKE 3"/>
    <property type="match status" value="1"/>
</dbReference>
<feature type="repeat" description="WD" evidence="5">
    <location>
        <begin position="184"/>
        <end position="225"/>
    </location>
</feature>
<accession>A0A1E4TFG9</accession>
<keyword evidence="2 5" id="KW-0853">WD repeat</keyword>
<feature type="repeat" description="WD" evidence="5">
    <location>
        <begin position="550"/>
        <end position="591"/>
    </location>
</feature>
<dbReference type="OrthoDB" id="5414888at2759"/>
<organism evidence="7 8">
    <name type="scientific">Tortispora caseinolytica NRRL Y-17796</name>
    <dbReference type="NCBI Taxonomy" id="767744"/>
    <lineage>
        <taxon>Eukaryota</taxon>
        <taxon>Fungi</taxon>
        <taxon>Dikarya</taxon>
        <taxon>Ascomycota</taxon>
        <taxon>Saccharomycotina</taxon>
        <taxon>Trigonopsidomycetes</taxon>
        <taxon>Trigonopsidales</taxon>
        <taxon>Trigonopsidaceae</taxon>
        <taxon>Tortispora</taxon>
    </lineage>
</organism>
<keyword evidence="3" id="KW-0677">Repeat</keyword>
<dbReference type="EMBL" id="KV453842">
    <property type="protein sequence ID" value="ODV90521.1"/>
    <property type="molecule type" value="Genomic_DNA"/>
</dbReference>
<evidence type="ECO:0000256" key="3">
    <source>
        <dbReference type="ARBA" id="ARBA00022737"/>
    </source>
</evidence>
<dbReference type="CDD" id="cd00200">
    <property type="entry name" value="WD40"/>
    <property type="match status" value="1"/>
</dbReference>
<dbReference type="PANTHER" id="PTHR19854:SF15">
    <property type="entry name" value="TRANSDUCIN BETA-LIKE PROTEIN 3"/>
    <property type="match status" value="1"/>
</dbReference>
<dbReference type="InterPro" id="IPR013934">
    <property type="entry name" value="Utp13_C"/>
</dbReference>
<feature type="repeat" description="WD" evidence="5">
    <location>
        <begin position="508"/>
        <end position="549"/>
    </location>
</feature>
<dbReference type="Pfam" id="PF00400">
    <property type="entry name" value="WD40"/>
    <property type="match status" value="9"/>
</dbReference>
<feature type="repeat" description="WD" evidence="5">
    <location>
        <begin position="138"/>
        <end position="183"/>
    </location>
</feature>
<dbReference type="GO" id="GO:0000480">
    <property type="term" value="P:endonucleolytic cleavage in 5'-ETS of tricistronic rRNA transcript (SSU-rRNA, 5.8S rRNA, LSU-rRNA)"/>
    <property type="evidence" value="ECO:0007669"/>
    <property type="project" value="EnsemblFungi"/>
</dbReference>
<feature type="repeat" description="WD" evidence="5">
    <location>
        <begin position="96"/>
        <end position="137"/>
    </location>
</feature>
<dbReference type="GO" id="GO:0000472">
    <property type="term" value="P:endonucleolytic cleavage to generate mature 5'-end of SSU-rRNA from (SSU-rRNA, 5.8S rRNA, LSU-rRNA)"/>
    <property type="evidence" value="ECO:0007669"/>
    <property type="project" value="EnsemblFungi"/>
</dbReference>
<feature type="domain" description="U3 small nucleolar RNA-associated protein 13 C-terminal" evidence="6">
    <location>
        <begin position="645"/>
        <end position="785"/>
    </location>
</feature>
<dbReference type="GO" id="GO:0032040">
    <property type="term" value="C:small-subunit processome"/>
    <property type="evidence" value="ECO:0007669"/>
    <property type="project" value="EnsemblFungi"/>
</dbReference>
<evidence type="ECO:0000259" key="6">
    <source>
        <dbReference type="Pfam" id="PF08625"/>
    </source>
</evidence>
<dbReference type="InterPro" id="IPR019775">
    <property type="entry name" value="WD40_repeat_CS"/>
</dbReference>
<feature type="repeat" description="WD" evidence="5">
    <location>
        <begin position="365"/>
        <end position="406"/>
    </location>
</feature>
<evidence type="ECO:0000313" key="8">
    <source>
        <dbReference type="Proteomes" id="UP000095023"/>
    </source>
</evidence>
<name>A0A1E4TFG9_9ASCO</name>
<dbReference type="SUPFAM" id="SSF50978">
    <property type="entry name" value="WD40 repeat-like"/>
    <property type="match status" value="2"/>
</dbReference>
<evidence type="ECO:0000256" key="5">
    <source>
        <dbReference type="PROSITE-ProRule" id="PRU00221"/>
    </source>
</evidence>
<keyword evidence="8" id="KW-1185">Reference proteome</keyword>
<comment type="subcellular location">
    <subcellularLocation>
        <location evidence="1">Nucleus</location>
        <location evidence="1">Nucleolus</location>
    </subcellularLocation>
</comment>
<dbReference type="GO" id="GO:0034388">
    <property type="term" value="C:Pwp2p-containing subcomplex of 90S preribosome"/>
    <property type="evidence" value="ECO:0007669"/>
    <property type="project" value="EnsemblFungi"/>
</dbReference>
<proteinExistence type="predicted"/>
<dbReference type="Gene3D" id="2.130.10.10">
    <property type="entry name" value="YVTN repeat-like/Quinoprotein amine dehydrogenase"/>
    <property type="match status" value="4"/>
</dbReference>
<dbReference type="PROSITE" id="PS00678">
    <property type="entry name" value="WD_REPEATS_1"/>
    <property type="match status" value="4"/>
</dbReference>
<dbReference type="AlphaFoldDB" id="A0A1E4TFG9"/>
<keyword evidence="4" id="KW-0539">Nucleus</keyword>
<dbReference type="GO" id="GO:0034511">
    <property type="term" value="F:U3 snoRNA binding"/>
    <property type="evidence" value="ECO:0007669"/>
    <property type="project" value="EnsemblFungi"/>
</dbReference>
<gene>
    <name evidence="7" type="ORF">CANCADRAFT_2248</name>
</gene>
<evidence type="ECO:0000256" key="4">
    <source>
        <dbReference type="ARBA" id="ARBA00023242"/>
    </source>
</evidence>
<dbReference type="InterPro" id="IPR015943">
    <property type="entry name" value="WD40/YVTN_repeat-like_dom_sf"/>
</dbReference>
<protein>
    <recommendedName>
        <fullName evidence="6">U3 small nucleolar RNA-associated protein 13 C-terminal domain-containing protein</fullName>
    </recommendedName>
</protein>
<evidence type="ECO:0000256" key="2">
    <source>
        <dbReference type="ARBA" id="ARBA00022574"/>
    </source>
</evidence>
<dbReference type="PROSITE" id="PS50294">
    <property type="entry name" value="WD_REPEATS_REGION"/>
    <property type="match status" value="7"/>
</dbReference>
<evidence type="ECO:0000313" key="7">
    <source>
        <dbReference type="EMBL" id="ODV90521.1"/>
    </source>
</evidence>
<feature type="repeat" description="WD" evidence="5">
    <location>
        <begin position="466"/>
        <end position="507"/>
    </location>
</feature>
<dbReference type="PRINTS" id="PR00320">
    <property type="entry name" value="GPROTEINBRPT"/>
</dbReference>
<dbReference type="Pfam" id="PF08625">
    <property type="entry name" value="Utp13"/>
    <property type="match status" value="1"/>
</dbReference>
<dbReference type="Proteomes" id="UP000095023">
    <property type="component" value="Unassembled WGS sequence"/>
</dbReference>
<dbReference type="GO" id="GO:0000447">
    <property type="term" value="P:endonucleolytic cleavage in ITS1 to separate SSU-rRNA from 5.8S rRNA and LSU-rRNA from tricistronic rRNA transcript (SSU-rRNA, 5.8S rRNA, LSU-rRNA)"/>
    <property type="evidence" value="ECO:0007669"/>
    <property type="project" value="EnsemblFungi"/>
</dbReference>
<feature type="repeat" description="WD" evidence="5">
    <location>
        <begin position="592"/>
        <end position="633"/>
    </location>
</feature>